<organism evidence="6 7">
    <name type="scientific">Saccharomonospora amisosensis</name>
    <dbReference type="NCBI Taxonomy" id="1128677"/>
    <lineage>
        <taxon>Bacteria</taxon>
        <taxon>Bacillati</taxon>
        <taxon>Actinomycetota</taxon>
        <taxon>Actinomycetes</taxon>
        <taxon>Pseudonocardiales</taxon>
        <taxon>Pseudonocardiaceae</taxon>
        <taxon>Saccharomonospora</taxon>
    </lineage>
</organism>
<evidence type="ECO:0000313" key="6">
    <source>
        <dbReference type="EMBL" id="NIJ13006.1"/>
    </source>
</evidence>
<dbReference type="InterPro" id="IPR014729">
    <property type="entry name" value="Rossmann-like_a/b/a_fold"/>
</dbReference>
<dbReference type="Proteomes" id="UP000545493">
    <property type="component" value="Unassembled WGS sequence"/>
</dbReference>
<name>A0A7X5URT2_9PSEU</name>
<feature type="domain" description="Electron transfer flavoprotein alpha/beta-subunit N-terminal" evidence="5">
    <location>
        <begin position="5"/>
        <end position="193"/>
    </location>
</feature>
<feature type="binding site" evidence="4">
    <location>
        <begin position="251"/>
        <end position="255"/>
    </location>
    <ligand>
        <name>FAD</name>
        <dbReference type="ChEBI" id="CHEBI:57692"/>
    </ligand>
</feature>
<dbReference type="Pfam" id="PF01012">
    <property type="entry name" value="ETF"/>
    <property type="match status" value="1"/>
</dbReference>
<dbReference type="GO" id="GO:0050660">
    <property type="term" value="F:flavin adenine dinucleotide binding"/>
    <property type="evidence" value="ECO:0007669"/>
    <property type="project" value="InterPro"/>
</dbReference>
<feature type="binding site" evidence="4">
    <location>
        <position position="289"/>
    </location>
    <ligand>
        <name>FAD</name>
        <dbReference type="ChEBI" id="CHEBI:57692"/>
    </ligand>
</feature>
<comment type="cofactor">
    <cofactor evidence="4">
        <name>FAD</name>
        <dbReference type="ChEBI" id="CHEBI:57692"/>
    </cofactor>
    <text evidence="4">Binds 1 FAD per dimer.</text>
</comment>
<comment type="caution">
    <text evidence="6">The sequence shown here is derived from an EMBL/GenBank/DDBJ whole genome shotgun (WGS) entry which is preliminary data.</text>
</comment>
<keyword evidence="7" id="KW-1185">Reference proteome</keyword>
<dbReference type="Gene3D" id="3.40.50.620">
    <property type="entry name" value="HUPs"/>
    <property type="match status" value="1"/>
</dbReference>
<protein>
    <submittedName>
        <fullName evidence="6">Electron transfer flavoprotein alpha subunit</fullName>
    </submittedName>
</protein>
<dbReference type="InterPro" id="IPR001308">
    <property type="entry name" value="ETF_a/FixB"/>
</dbReference>
<accession>A0A7X5URT2</accession>
<gene>
    <name evidence="6" type="ORF">FHU38_003350</name>
</gene>
<dbReference type="InterPro" id="IPR014731">
    <property type="entry name" value="ETF_asu_C"/>
</dbReference>
<dbReference type="InterPro" id="IPR014730">
    <property type="entry name" value="ETF_a/b_N"/>
</dbReference>
<evidence type="ECO:0000256" key="3">
    <source>
        <dbReference type="ARBA" id="ARBA00025649"/>
    </source>
</evidence>
<evidence type="ECO:0000256" key="4">
    <source>
        <dbReference type="PIRSR" id="PIRSR000089-1"/>
    </source>
</evidence>
<keyword evidence="4" id="KW-0274">FAD</keyword>
<reference evidence="6 7" key="1">
    <citation type="submission" date="2020-03" db="EMBL/GenBank/DDBJ databases">
        <title>Sequencing the genomes of 1000 actinobacteria strains.</title>
        <authorList>
            <person name="Klenk H.-P."/>
        </authorList>
    </citation>
    <scope>NUCLEOTIDE SEQUENCE [LARGE SCALE GENOMIC DNA]</scope>
    <source>
        <strain evidence="6 7">DSM 45685</strain>
    </source>
</reference>
<dbReference type="InterPro" id="IPR029035">
    <property type="entry name" value="DHS-like_NAD/FAD-binding_dom"/>
</dbReference>
<dbReference type="AlphaFoldDB" id="A0A7X5URT2"/>
<dbReference type="SUPFAM" id="SSF52402">
    <property type="entry name" value="Adenine nucleotide alpha hydrolases-like"/>
    <property type="match status" value="1"/>
</dbReference>
<dbReference type="PANTHER" id="PTHR43153">
    <property type="entry name" value="ELECTRON TRANSFER FLAVOPROTEIN ALPHA"/>
    <property type="match status" value="1"/>
</dbReference>
<evidence type="ECO:0000259" key="5">
    <source>
        <dbReference type="SMART" id="SM00893"/>
    </source>
</evidence>
<dbReference type="GO" id="GO:0033539">
    <property type="term" value="P:fatty acid beta-oxidation using acyl-CoA dehydrogenase"/>
    <property type="evidence" value="ECO:0007669"/>
    <property type="project" value="TreeGrafter"/>
</dbReference>
<feature type="binding site" evidence="4">
    <location>
        <position position="212"/>
    </location>
    <ligand>
        <name>FAD</name>
        <dbReference type="ChEBI" id="CHEBI:57692"/>
    </ligand>
</feature>
<comment type="similarity">
    <text evidence="1">Belongs to the ETF alpha-subunit/FixB family.</text>
</comment>
<dbReference type="RefSeq" id="WP_167172469.1">
    <property type="nucleotide sequence ID" value="NZ_JAAOYM010000001.1"/>
</dbReference>
<dbReference type="Gene3D" id="3.40.50.1220">
    <property type="entry name" value="TPP-binding domain"/>
    <property type="match status" value="1"/>
</dbReference>
<feature type="binding site" evidence="4">
    <location>
        <begin position="237"/>
        <end position="238"/>
    </location>
    <ligand>
        <name>FAD</name>
        <dbReference type="ChEBI" id="CHEBI:57692"/>
    </ligand>
</feature>
<evidence type="ECO:0000313" key="7">
    <source>
        <dbReference type="Proteomes" id="UP000545493"/>
    </source>
</evidence>
<dbReference type="EMBL" id="JAAOYM010000001">
    <property type="protein sequence ID" value="NIJ13006.1"/>
    <property type="molecule type" value="Genomic_DNA"/>
</dbReference>
<sequence length="321" mass="33298">MSDNVLVLAEHVGGQLSESSYELLGKAKELAAAWGGKAEVALFGPSDLVSQVGGADVVVSMDHPALADYTCEGYETALLSVLAERAPRLVLLSNATVGLDLGAALSVLWDAPLAAYVGDLKAEGDTLVATCQVMGGKVMAEVELAGERGVCTVLAGAFPAAAGQEPAASQEVVTAAPPDELEKLRMSLARVIEPEGGDVNITDAELLVSVGRGIDSQDNLELVQELADALGAPLSASRPVIDSGWLPKTRQVGKSGLKVKPKAYLAFGISGAPEHLEGMRDAELIIACNTDENAPIFDVAHYGSAEDLFDLVPALVDKIKE</sequence>
<evidence type="ECO:0000256" key="2">
    <source>
        <dbReference type="ARBA" id="ARBA00011355"/>
    </source>
</evidence>
<comment type="function">
    <text evidence="3">The electron transfer flavoprotein serves as a specific electron acceptor for other dehydrogenases. It transfers the electrons to the main respiratory chain via ETF-ubiquinone oxidoreductase (ETF dehydrogenase).</text>
</comment>
<keyword evidence="4" id="KW-0285">Flavoprotein</keyword>
<dbReference type="Pfam" id="PF00766">
    <property type="entry name" value="ETF_alpha"/>
    <property type="match status" value="1"/>
</dbReference>
<comment type="subunit">
    <text evidence="2">Heterodimer of an alpha and a beta subunit.</text>
</comment>
<dbReference type="GO" id="GO:0009055">
    <property type="term" value="F:electron transfer activity"/>
    <property type="evidence" value="ECO:0007669"/>
    <property type="project" value="InterPro"/>
</dbReference>
<dbReference type="PIRSF" id="PIRSF000089">
    <property type="entry name" value="Electra_flavoP_a"/>
    <property type="match status" value="1"/>
</dbReference>
<dbReference type="SMART" id="SM00893">
    <property type="entry name" value="ETF"/>
    <property type="match status" value="1"/>
</dbReference>
<feature type="binding site" evidence="4">
    <location>
        <begin position="268"/>
        <end position="275"/>
    </location>
    <ligand>
        <name>FAD</name>
        <dbReference type="ChEBI" id="CHEBI:57692"/>
    </ligand>
</feature>
<dbReference type="SUPFAM" id="SSF52467">
    <property type="entry name" value="DHS-like NAD/FAD-binding domain"/>
    <property type="match status" value="1"/>
</dbReference>
<evidence type="ECO:0000256" key="1">
    <source>
        <dbReference type="ARBA" id="ARBA00005817"/>
    </source>
</evidence>
<dbReference type="PANTHER" id="PTHR43153:SF1">
    <property type="entry name" value="ELECTRON TRANSFER FLAVOPROTEIN SUBUNIT ALPHA, MITOCHONDRIAL"/>
    <property type="match status" value="1"/>
</dbReference>
<proteinExistence type="inferred from homology"/>